<dbReference type="Gene3D" id="1.20.1640.10">
    <property type="entry name" value="Multidrug efflux transporter AcrB transmembrane domain"/>
    <property type="match status" value="1"/>
</dbReference>
<gene>
    <name evidence="9 12" type="primary">secF</name>
    <name evidence="12" type="ORF">V5R04_07405</name>
</gene>
<dbReference type="NCBIfam" id="TIGR00916">
    <property type="entry name" value="2A0604s01"/>
    <property type="match status" value="1"/>
</dbReference>
<keyword evidence="6 9" id="KW-1133">Transmembrane helix</keyword>
<evidence type="ECO:0000259" key="11">
    <source>
        <dbReference type="Pfam" id="PF02355"/>
    </source>
</evidence>
<dbReference type="PANTHER" id="PTHR30081">
    <property type="entry name" value="PROTEIN-EXPORT MEMBRANE PROTEIN SEC"/>
    <property type="match status" value="1"/>
</dbReference>
<feature type="transmembrane region" description="Helical" evidence="9">
    <location>
        <begin position="169"/>
        <end position="189"/>
    </location>
</feature>
<evidence type="ECO:0000256" key="4">
    <source>
        <dbReference type="ARBA" id="ARBA00022692"/>
    </source>
</evidence>
<dbReference type="GO" id="GO:0006605">
    <property type="term" value="P:protein targeting"/>
    <property type="evidence" value="ECO:0007669"/>
    <property type="project" value="UniProtKB-UniRule"/>
</dbReference>
<evidence type="ECO:0000256" key="9">
    <source>
        <dbReference type="HAMAP-Rule" id="MF_01464"/>
    </source>
</evidence>
<comment type="subunit">
    <text evidence="9">Forms a complex with SecD. Part of the essential Sec protein translocation apparatus which comprises SecA, SecYEG and auxiliary proteins SecDF. Other proteins may also be involved.</text>
</comment>
<protein>
    <recommendedName>
        <fullName evidence="9">Protein-export membrane protein SecF</fullName>
    </recommendedName>
</protein>
<feature type="transmembrane region" description="Helical" evidence="9">
    <location>
        <begin position="195"/>
        <end position="216"/>
    </location>
</feature>
<evidence type="ECO:0000256" key="6">
    <source>
        <dbReference type="ARBA" id="ARBA00022989"/>
    </source>
</evidence>
<feature type="region of interest" description="Disordered" evidence="10">
    <location>
        <begin position="323"/>
        <end position="375"/>
    </location>
</feature>
<name>A0AAU7E0U3_9MICO</name>
<comment type="subcellular location">
    <subcellularLocation>
        <location evidence="1 9">Cell membrane</location>
        <topology evidence="1 9">Multi-pass membrane protein</topology>
    </subcellularLocation>
</comment>
<keyword evidence="2 9" id="KW-0813">Transport</keyword>
<keyword evidence="7 9" id="KW-0811">Translocation</keyword>
<evidence type="ECO:0000256" key="7">
    <source>
        <dbReference type="ARBA" id="ARBA00023010"/>
    </source>
</evidence>
<dbReference type="Pfam" id="PF02355">
    <property type="entry name" value="SecD_SecF_C"/>
    <property type="match status" value="1"/>
</dbReference>
<keyword evidence="3 9" id="KW-1003">Cell membrane</keyword>
<feature type="transmembrane region" description="Helical" evidence="9">
    <location>
        <begin position="27"/>
        <end position="45"/>
    </location>
</feature>
<evidence type="ECO:0000313" key="12">
    <source>
        <dbReference type="EMBL" id="XBH23030.1"/>
    </source>
</evidence>
<evidence type="ECO:0000256" key="8">
    <source>
        <dbReference type="ARBA" id="ARBA00023136"/>
    </source>
</evidence>
<evidence type="ECO:0000256" key="5">
    <source>
        <dbReference type="ARBA" id="ARBA00022927"/>
    </source>
</evidence>
<dbReference type="AlphaFoldDB" id="A0AAU7E0U3"/>
<dbReference type="InterPro" id="IPR048634">
    <property type="entry name" value="SecD_SecF_C"/>
</dbReference>
<dbReference type="GO" id="GO:0065002">
    <property type="term" value="P:intracellular protein transmembrane transport"/>
    <property type="evidence" value="ECO:0007669"/>
    <property type="project" value="UniProtKB-UniRule"/>
</dbReference>
<dbReference type="SUPFAM" id="SSF82866">
    <property type="entry name" value="Multidrug efflux transporter AcrB transmembrane domain"/>
    <property type="match status" value="1"/>
</dbReference>
<evidence type="ECO:0000256" key="1">
    <source>
        <dbReference type="ARBA" id="ARBA00004651"/>
    </source>
</evidence>
<comment type="function">
    <text evidence="9">Part of the Sec protein translocase complex. Interacts with the SecYEG preprotein conducting channel. SecDF uses the proton motive force (PMF) to complete protein translocation after the ATP-dependent function of SecA.</text>
</comment>
<sequence length="375" mass="40319">MASKFSTWGNDLYTGKKSYDIVGKRKSYFTVAIICVVLSLAVLGIKKVNLGIEFHGGSQFTVTNAHSTDQQLAIDTVTAVLPDEQPRVSNVGTNALRIQTNALDEEQVIAVRDALMKTYEVTEDDVASANVGPSWGKDVSGKALQGLVVFIILVMIVMALYFRAWRMAAAAIIALFHDLILTIGVYALIGWEVTPATVIGLLTILGYSIYDTVVVFDKVKENTHEITEQHLFTYAERANLAVNQTLVRSINTSVVALLPVGSILFIGTFILGAGTLRDIALSLFVGMAVGAYSSIFLATPLEVALRMGEPVIAQHTQEVLEQRAARKAGGADQESDAKDPSVVSVGAIGEQPSATGMIVKGGHQGNRAQPKRKKK</sequence>
<dbReference type="PANTHER" id="PTHR30081:SF8">
    <property type="entry name" value="PROTEIN TRANSLOCASE SUBUNIT SECF"/>
    <property type="match status" value="1"/>
</dbReference>
<evidence type="ECO:0000256" key="10">
    <source>
        <dbReference type="SAM" id="MobiDB-lite"/>
    </source>
</evidence>
<dbReference type="GO" id="GO:0005886">
    <property type="term" value="C:plasma membrane"/>
    <property type="evidence" value="ECO:0007669"/>
    <property type="project" value="UniProtKB-SubCell"/>
</dbReference>
<feature type="transmembrane region" description="Helical" evidence="9">
    <location>
        <begin position="254"/>
        <end position="273"/>
    </location>
</feature>
<keyword evidence="8 9" id="KW-0472">Membrane</keyword>
<dbReference type="InterPro" id="IPR022645">
    <property type="entry name" value="SecD/SecF_bac"/>
</dbReference>
<feature type="transmembrane region" description="Helical" evidence="9">
    <location>
        <begin position="279"/>
        <end position="298"/>
    </location>
</feature>
<dbReference type="EMBL" id="CP146203">
    <property type="protein sequence ID" value="XBH23030.1"/>
    <property type="molecule type" value="Genomic_DNA"/>
</dbReference>
<evidence type="ECO:0000256" key="2">
    <source>
        <dbReference type="ARBA" id="ARBA00022448"/>
    </source>
</evidence>
<dbReference type="InterPro" id="IPR022813">
    <property type="entry name" value="SecD/SecF_arch_bac"/>
</dbReference>
<dbReference type="NCBIfam" id="TIGR00966">
    <property type="entry name" value="transloc_SecF"/>
    <property type="match status" value="1"/>
</dbReference>
<dbReference type="InterPro" id="IPR055344">
    <property type="entry name" value="SecD_SecF_C_bact"/>
</dbReference>
<dbReference type="GO" id="GO:0043952">
    <property type="term" value="P:protein transport by the Sec complex"/>
    <property type="evidence" value="ECO:0007669"/>
    <property type="project" value="UniProtKB-UniRule"/>
</dbReference>
<dbReference type="GO" id="GO:0015450">
    <property type="term" value="F:protein-transporting ATPase activity"/>
    <property type="evidence" value="ECO:0007669"/>
    <property type="project" value="InterPro"/>
</dbReference>
<keyword evidence="5 9" id="KW-0653">Protein transport</keyword>
<feature type="domain" description="Protein export membrane protein SecD/SecF C-terminal" evidence="11">
    <location>
        <begin position="120"/>
        <end position="305"/>
    </location>
</feature>
<organism evidence="12">
    <name type="scientific">Jonesiaceae bacterium BS-20</name>
    <dbReference type="NCBI Taxonomy" id="3120821"/>
    <lineage>
        <taxon>Bacteria</taxon>
        <taxon>Bacillati</taxon>
        <taxon>Actinomycetota</taxon>
        <taxon>Actinomycetes</taxon>
        <taxon>Micrococcales</taxon>
        <taxon>Jonesiaceae</taxon>
    </lineage>
</organism>
<evidence type="ECO:0000256" key="3">
    <source>
        <dbReference type="ARBA" id="ARBA00022475"/>
    </source>
</evidence>
<keyword evidence="4 9" id="KW-0812">Transmembrane</keyword>
<reference evidence="12" key="1">
    <citation type="submission" date="2024-02" db="EMBL/GenBank/DDBJ databases">
        <title>Tomenella chthoni gen. nov. sp. nov., a member of the family Jonesiaceae isolated from bat guano.</title>
        <authorList>
            <person name="Miller S.L."/>
            <person name="King J."/>
            <person name="Sankaranarayanan K."/>
            <person name="Lawson P.A."/>
        </authorList>
    </citation>
    <scope>NUCLEOTIDE SEQUENCE</scope>
    <source>
        <strain evidence="12">BS-20</strain>
    </source>
</reference>
<dbReference type="PRINTS" id="PR01755">
    <property type="entry name" value="SECFTRNLCASE"/>
</dbReference>
<proteinExistence type="inferred from homology"/>
<accession>A0AAU7E0U3</accession>
<dbReference type="InterPro" id="IPR005665">
    <property type="entry name" value="SecF_bac"/>
</dbReference>
<comment type="similarity">
    <text evidence="9">Belongs to the SecD/SecF family. SecF subfamily.</text>
</comment>
<feature type="transmembrane region" description="Helical" evidence="9">
    <location>
        <begin position="143"/>
        <end position="162"/>
    </location>
</feature>
<dbReference type="HAMAP" id="MF_01464_B">
    <property type="entry name" value="SecF_B"/>
    <property type="match status" value="1"/>
</dbReference>